<keyword evidence="1" id="KW-1133">Transmembrane helix</keyword>
<keyword evidence="3" id="KW-1185">Reference proteome</keyword>
<sequence length="148" mass="17070">MLVDCWIDTKGYKCYKIVSSRIYGNMFVVKKAKVSFLFSYISYMRFYIEIACFPRVLQSSCTKPDRQAENAYIQNMQDQLQPKRRSASPVSDSHIQKHGGCIDQNLLVHENRTEGMMCFLVFMAKYCSPFAQSCILLILFVIGHLGIL</sequence>
<evidence type="ECO:0000313" key="2">
    <source>
        <dbReference type="EMBL" id="DAD36105.1"/>
    </source>
</evidence>
<proteinExistence type="predicted"/>
<dbReference type="AlphaFoldDB" id="A0A822YY44"/>
<feature type="transmembrane region" description="Helical" evidence="1">
    <location>
        <begin position="126"/>
        <end position="147"/>
    </location>
</feature>
<dbReference type="EMBL" id="DUZY01000004">
    <property type="protein sequence ID" value="DAD36105.1"/>
    <property type="molecule type" value="Genomic_DNA"/>
</dbReference>
<evidence type="ECO:0000313" key="3">
    <source>
        <dbReference type="Proteomes" id="UP000607653"/>
    </source>
</evidence>
<name>A0A822YY44_NELNU</name>
<keyword evidence="1" id="KW-0472">Membrane</keyword>
<reference evidence="2 3" key="1">
    <citation type="journal article" date="2020" name="Mol. Biol. Evol.">
        <title>Distinct Expression and Methylation Patterns for Genes with Different Fates following a Single Whole-Genome Duplication in Flowering Plants.</title>
        <authorList>
            <person name="Shi T."/>
            <person name="Rahmani R.S."/>
            <person name="Gugger P.F."/>
            <person name="Wang M."/>
            <person name="Li H."/>
            <person name="Zhang Y."/>
            <person name="Li Z."/>
            <person name="Wang Q."/>
            <person name="Van de Peer Y."/>
            <person name="Marchal K."/>
            <person name="Chen J."/>
        </authorList>
    </citation>
    <scope>NUCLEOTIDE SEQUENCE [LARGE SCALE GENOMIC DNA]</scope>
    <source>
        <tissue evidence="2">Leaf</tissue>
    </source>
</reference>
<keyword evidence="1" id="KW-0812">Transmembrane</keyword>
<accession>A0A822YY44</accession>
<comment type="caution">
    <text evidence="2">The sequence shown here is derived from an EMBL/GenBank/DDBJ whole genome shotgun (WGS) entry which is preliminary data.</text>
</comment>
<organism evidence="2 3">
    <name type="scientific">Nelumbo nucifera</name>
    <name type="common">Sacred lotus</name>
    <dbReference type="NCBI Taxonomy" id="4432"/>
    <lineage>
        <taxon>Eukaryota</taxon>
        <taxon>Viridiplantae</taxon>
        <taxon>Streptophyta</taxon>
        <taxon>Embryophyta</taxon>
        <taxon>Tracheophyta</taxon>
        <taxon>Spermatophyta</taxon>
        <taxon>Magnoliopsida</taxon>
        <taxon>Proteales</taxon>
        <taxon>Nelumbonaceae</taxon>
        <taxon>Nelumbo</taxon>
    </lineage>
</organism>
<evidence type="ECO:0000256" key="1">
    <source>
        <dbReference type="SAM" id="Phobius"/>
    </source>
</evidence>
<gene>
    <name evidence="2" type="ORF">HUJ06_006745</name>
</gene>
<protein>
    <submittedName>
        <fullName evidence="2">Uncharacterized protein</fullName>
    </submittedName>
</protein>
<dbReference type="Proteomes" id="UP000607653">
    <property type="component" value="Unassembled WGS sequence"/>
</dbReference>